<protein>
    <submittedName>
        <fullName evidence="1">Uncharacterized protein</fullName>
    </submittedName>
</protein>
<evidence type="ECO:0000313" key="1">
    <source>
        <dbReference type="EMBL" id="GMH10657.1"/>
    </source>
</evidence>
<dbReference type="AlphaFoldDB" id="A0AAD3SG83"/>
<organism evidence="1 2">
    <name type="scientific">Nepenthes gracilis</name>
    <name type="common">Slender pitcher plant</name>
    <dbReference type="NCBI Taxonomy" id="150966"/>
    <lineage>
        <taxon>Eukaryota</taxon>
        <taxon>Viridiplantae</taxon>
        <taxon>Streptophyta</taxon>
        <taxon>Embryophyta</taxon>
        <taxon>Tracheophyta</taxon>
        <taxon>Spermatophyta</taxon>
        <taxon>Magnoliopsida</taxon>
        <taxon>eudicotyledons</taxon>
        <taxon>Gunneridae</taxon>
        <taxon>Pentapetalae</taxon>
        <taxon>Caryophyllales</taxon>
        <taxon>Nepenthaceae</taxon>
        <taxon>Nepenthes</taxon>
    </lineage>
</organism>
<accession>A0AAD3SG83</accession>
<name>A0AAD3SG83_NEPGR</name>
<sequence>MEVRCVVDVGLRPYKNHSCDPMVVDVGPAVNHHSFLEDSHHKMEETVDSKMGEAITAVEAMQLSNREADPQRVSWHFQKGCYLIMVVGLYLAENDQQITAQHLLCTWSQWQIAPHTPPAQLPLGNVDHSPMGYPLFSICLC</sequence>
<dbReference type="EMBL" id="BSYO01000010">
    <property type="protein sequence ID" value="GMH10657.1"/>
    <property type="molecule type" value="Genomic_DNA"/>
</dbReference>
<comment type="caution">
    <text evidence="1">The sequence shown here is derived from an EMBL/GenBank/DDBJ whole genome shotgun (WGS) entry which is preliminary data.</text>
</comment>
<gene>
    <name evidence="1" type="ORF">Nepgr_012498</name>
</gene>
<proteinExistence type="predicted"/>
<dbReference type="Proteomes" id="UP001279734">
    <property type="component" value="Unassembled WGS sequence"/>
</dbReference>
<reference evidence="1" key="1">
    <citation type="submission" date="2023-05" db="EMBL/GenBank/DDBJ databases">
        <title>Nepenthes gracilis genome sequencing.</title>
        <authorList>
            <person name="Fukushima K."/>
        </authorList>
    </citation>
    <scope>NUCLEOTIDE SEQUENCE</scope>
    <source>
        <strain evidence="1">SING2019-196</strain>
    </source>
</reference>
<evidence type="ECO:0000313" key="2">
    <source>
        <dbReference type="Proteomes" id="UP001279734"/>
    </source>
</evidence>
<keyword evidence="2" id="KW-1185">Reference proteome</keyword>